<dbReference type="AlphaFoldDB" id="K0R1T2"/>
<evidence type="ECO:0000313" key="3">
    <source>
        <dbReference type="Proteomes" id="UP000266841"/>
    </source>
</evidence>
<organism evidence="2 3">
    <name type="scientific">Thalassiosira oceanica</name>
    <name type="common">Marine diatom</name>
    <dbReference type="NCBI Taxonomy" id="159749"/>
    <lineage>
        <taxon>Eukaryota</taxon>
        <taxon>Sar</taxon>
        <taxon>Stramenopiles</taxon>
        <taxon>Ochrophyta</taxon>
        <taxon>Bacillariophyta</taxon>
        <taxon>Coscinodiscophyceae</taxon>
        <taxon>Thalassiosirophycidae</taxon>
        <taxon>Thalassiosirales</taxon>
        <taxon>Thalassiosiraceae</taxon>
        <taxon>Thalassiosira</taxon>
    </lineage>
</organism>
<feature type="region of interest" description="Disordered" evidence="1">
    <location>
        <begin position="212"/>
        <end position="234"/>
    </location>
</feature>
<gene>
    <name evidence="2" type="ORF">THAOC_35421</name>
</gene>
<name>K0R1T2_THAOC</name>
<sequence>VASSTKTNGGSPGGARAKKKDTRHDAAAAGAREGVGWTTPGGGGASSGSPGPRNRAVRPLAPRLAGQSSPPPCLRRTMPLALLSSACPVLCLRSYEQVPPGDGAVRPPGSLCCRAASSVQVRRRRNVGPTPDKEGESDPRPGGVSGSGGTTEGRGTSAPSPAGEGRARTAGEGDVTDAPQHMPSVLPPPPPQTRAPRASCVGLGMSYFTAERARRASDTVPRRDRARVPGRRGEGCRRSTLSVFLREVPPGLKLRRVEPSAIKTIKAHINDSSAAVLSCSAGVDLGLFLAVSEPRGWAEGHELGSPGLGLLGLLGLGGEEIGSLQH</sequence>
<feature type="compositionally biased region" description="Low complexity" evidence="1">
    <location>
        <begin position="153"/>
        <end position="164"/>
    </location>
</feature>
<evidence type="ECO:0000256" key="1">
    <source>
        <dbReference type="SAM" id="MobiDB-lite"/>
    </source>
</evidence>
<proteinExistence type="predicted"/>
<dbReference type="Proteomes" id="UP000266841">
    <property type="component" value="Unassembled WGS sequence"/>
</dbReference>
<feature type="non-terminal residue" evidence="2">
    <location>
        <position position="1"/>
    </location>
</feature>
<accession>K0R1T2</accession>
<dbReference type="EMBL" id="AGNL01048127">
    <property type="protein sequence ID" value="EJK45940.1"/>
    <property type="molecule type" value="Genomic_DNA"/>
</dbReference>
<protein>
    <submittedName>
        <fullName evidence="2">Uncharacterized protein</fullName>
    </submittedName>
</protein>
<keyword evidence="3" id="KW-1185">Reference proteome</keyword>
<feature type="compositionally biased region" description="Gly residues" evidence="1">
    <location>
        <begin position="143"/>
        <end position="152"/>
    </location>
</feature>
<feature type="region of interest" description="Disordered" evidence="1">
    <location>
        <begin position="116"/>
        <end position="198"/>
    </location>
</feature>
<comment type="caution">
    <text evidence="2">The sequence shown here is derived from an EMBL/GenBank/DDBJ whole genome shotgun (WGS) entry which is preliminary data.</text>
</comment>
<evidence type="ECO:0000313" key="2">
    <source>
        <dbReference type="EMBL" id="EJK45940.1"/>
    </source>
</evidence>
<reference evidence="2 3" key="1">
    <citation type="journal article" date="2012" name="Genome Biol.">
        <title>Genome and low-iron response of an oceanic diatom adapted to chronic iron limitation.</title>
        <authorList>
            <person name="Lommer M."/>
            <person name="Specht M."/>
            <person name="Roy A.S."/>
            <person name="Kraemer L."/>
            <person name="Andreson R."/>
            <person name="Gutowska M.A."/>
            <person name="Wolf J."/>
            <person name="Bergner S.V."/>
            <person name="Schilhabel M.B."/>
            <person name="Klostermeier U.C."/>
            <person name="Beiko R.G."/>
            <person name="Rosenstiel P."/>
            <person name="Hippler M."/>
            <person name="Laroche J."/>
        </authorList>
    </citation>
    <scope>NUCLEOTIDE SEQUENCE [LARGE SCALE GENOMIC DNA]</scope>
    <source>
        <strain evidence="2 3">CCMP1005</strain>
    </source>
</reference>
<feature type="region of interest" description="Disordered" evidence="1">
    <location>
        <begin position="1"/>
        <end position="76"/>
    </location>
</feature>